<dbReference type="STRING" id="521011.Mpal_2141"/>
<dbReference type="InterPro" id="IPR002880">
    <property type="entry name" value="Pyrv_Fd/Flavodoxin_OxRdtase_N"/>
</dbReference>
<dbReference type="Gene3D" id="3.40.50.970">
    <property type="match status" value="2"/>
</dbReference>
<dbReference type="eggNOG" id="arCOG01609">
    <property type="taxonomic scope" value="Archaea"/>
</dbReference>
<dbReference type="InterPro" id="IPR045025">
    <property type="entry name" value="HACL1-like"/>
</dbReference>
<keyword evidence="4" id="KW-0670">Pyruvate</keyword>
<evidence type="ECO:0000256" key="1">
    <source>
        <dbReference type="ARBA" id="ARBA00022723"/>
    </source>
</evidence>
<evidence type="ECO:0000313" key="5">
    <source>
        <dbReference type="Proteomes" id="UP000002457"/>
    </source>
</evidence>
<dbReference type="PANTHER" id="PTHR43710">
    <property type="entry name" value="2-HYDROXYACYL-COA LYASE"/>
    <property type="match status" value="1"/>
</dbReference>
<dbReference type="Pfam" id="PF02775">
    <property type="entry name" value="TPP_enzyme_C"/>
    <property type="match status" value="1"/>
</dbReference>
<dbReference type="eggNOG" id="arCOG01612">
    <property type="taxonomic scope" value="Archaea"/>
</dbReference>
<sequence length="389" mass="41492">MIGTGTEVLAEAIRVAADRCYAVPGYPITDLARLARAELVINEKVGLEKALGDSLSSRRACMILKHIGLNACADPLIEATTQGLKAGVVVIVGDDPTAVQSQNGQDSRHYRDLAGVPVITLDMKAVSEGIEAAFRASASFSRIVLVRVTPDQLAGEASTGTVCRGQETGSLAPTDRTYFGRMVRAAEQHPQIVAWADRCRTAGTFTDAALPTAPMLPERAVETQQKRGSSTTFCSDCPFHLLFSMLLAGDRQVICDTGCALLAQNPPYSLGWGSYGLGSSIAVASTSTGVALTGDYALFHSGINALIEAYEKRSPLLCIVLQNRCMGMTGRQQIPDLLKYITWADPIIISADDQTGLEDALAETRRPCTLVVQGACIIGETYVSRTMEC</sequence>
<protein>
    <submittedName>
        <fullName evidence="4">Indolepyruvate ferredoxin oxidoreductase alpha and beta subunits-like protein</fullName>
    </submittedName>
</protein>
<dbReference type="RefSeq" id="WP_012618758.1">
    <property type="nucleotide sequence ID" value="NC_011832.1"/>
</dbReference>
<proteinExistence type="predicted"/>
<dbReference type="GO" id="GO:0044272">
    <property type="term" value="P:sulfur compound biosynthetic process"/>
    <property type="evidence" value="ECO:0007669"/>
    <property type="project" value="UniProtKB-ARBA"/>
</dbReference>
<feature type="domain" description="Thiamine pyrophosphate enzyme TPP-binding" evidence="3">
    <location>
        <begin position="275"/>
        <end position="335"/>
    </location>
</feature>
<keyword evidence="2" id="KW-0560">Oxidoreductase</keyword>
<dbReference type="InterPro" id="IPR011766">
    <property type="entry name" value="TPP_enzyme_TPP-bd"/>
</dbReference>
<dbReference type="AlphaFoldDB" id="B8GDT8"/>
<accession>B8GDT8</accession>
<keyword evidence="5" id="KW-1185">Reference proteome</keyword>
<dbReference type="HOGENOM" id="CLU_709064_0_0_2"/>
<dbReference type="InterPro" id="IPR029061">
    <property type="entry name" value="THDP-binding"/>
</dbReference>
<dbReference type="Proteomes" id="UP000002457">
    <property type="component" value="Chromosome"/>
</dbReference>
<dbReference type="GO" id="GO:0046872">
    <property type="term" value="F:metal ion binding"/>
    <property type="evidence" value="ECO:0007669"/>
    <property type="project" value="UniProtKB-KW"/>
</dbReference>
<dbReference type="PANTHER" id="PTHR43710:SF7">
    <property type="entry name" value="INDOLEPYRUVATE OXIDOREDUCTASE SUBUNIT IORA"/>
    <property type="match status" value="1"/>
</dbReference>
<dbReference type="SUPFAM" id="SSF52518">
    <property type="entry name" value="Thiamin diphosphate-binding fold (THDP-binding)"/>
    <property type="match status" value="2"/>
</dbReference>
<dbReference type="GO" id="GO:0016491">
    <property type="term" value="F:oxidoreductase activity"/>
    <property type="evidence" value="ECO:0007669"/>
    <property type="project" value="UniProtKB-KW"/>
</dbReference>
<name>B8GDT8_METPE</name>
<dbReference type="EMBL" id="CP001338">
    <property type="protein sequence ID" value="ACL17439.1"/>
    <property type="molecule type" value="Genomic_DNA"/>
</dbReference>
<dbReference type="GO" id="GO:0006082">
    <property type="term" value="P:organic acid metabolic process"/>
    <property type="evidence" value="ECO:0007669"/>
    <property type="project" value="UniProtKB-ARBA"/>
</dbReference>
<organism evidence="4 5">
    <name type="scientific">Methanosphaerula palustris (strain ATCC BAA-1556 / DSM 19958 / E1-9c)</name>
    <dbReference type="NCBI Taxonomy" id="521011"/>
    <lineage>
        <taxon>Archaea</taxon>
        <taxon>Methanobacteriati</taxon>
        <taxon>Methanobacteriota</taxon>
        <taxon>Stenosarchaea group</taxon>
        <taxon>Methanomicrobia</taxon>
        <taxon>Methanomicrobiales</taxon>
        <taxon>Methanoregulaceae</taxon>
        <taxon>Methanosphaerula</taxon>
    </lineage>
</organism>
<dbReference type="GeneID" id="7271621"/>
<gene>
    <name evidence="4" type="ordered locus">Mpal_2141</name>
</gene>
<dbReference type="OrthoDB" id="116011at2157"/>
<evidence type="ECO:0000259" key="3">
    <source>
        <dbReference type="Pfam" id="PF02775"/>
    </source>
</evidence>
<evidence type="ECO:0000256" key="2">
    <source>
        <dbReference type="ARBA" id="ARBA00023002"/>
    </source>
</evidence>
<dbReference type="KEGG" id="mpl:Mpal_2141"/>
<keyword evidence="1" id="KW-0479">Metal-binding</keyword>
<dbReference type="CDD" id="cd07034">
    <property type="entry name" value="TPP_PYR_PFOR_IOR-alpha_like"/>
    <property type="match status" value="1"/>
</dbReference>
<reference evidence="4 5" key="1">
    <citation type="journal article" date="2015" name="Genome Announc.">
        <title>Complete Genome Sequence of Methanosphaerula palustris E1-9CT, a Hydrogenotrophic Methanogen Isolated from a Minerotrophic Fen Peatland.</title>
        <authorList>
            <person name="Cadillo-Quiroz H."/>
            <person name="Browne P."/>
            <person name="Kyrpides N."/>
            <person name="Woyke T."/>
            <person name="Goodwin L."/>
            <person name="Detter C."/>
            <person name="Yavitt J.B."/>
            <person name="Zinder S.H."/>
        </authorList>
    </citation>
    <scope>NUCLEOTIDE SEQUENCE [LARGE SCALE GENOMIC DNA]</scope>
    <source>
        <strain evidence="5">ATCC BAA-1556 / DSM 19958 / E1-9c</strain>
    </source>
</reference>
<dbReference type="GO" id="GO:0030976">
    <property type="term" value="F:thiamine pyrophosphate binding"/>
    <property type="evidence" value="ECO:0007669"/>
    <property type="project" value="InterPro"/>
</dbReference>
<evidence type="ECO:0000313" key="4">
    <source>
        <dbReference type="EMBL" id="ACL17439.1"/>
    </source>
</evidence>